<protein>
    <submittedName>
        <fullName evidence="7">Polyprenyl synthetase family protein</fullName>
    </submittedName>
</protein>
<dbReference type="SUPFAM" id="SSF48576">
    <property type="entry name" value="Terpenoid synthases"/>
    <property type="match status" value="1"/>
</dbReference>
<evidence type="ECO:0000256" key="1">
    <source>
        <dbReference type="ARBA" id="ARBA00001946"/>
    </source>
</evidence>
<evidence type="ECO:0000256" key="5">
    <source>
        <dbReference type="ARBA" id="ARBA00022842"/>
    </source>
</evidence>
<evidence type="ECO:0000256" key="3">
    <source>
        <dbReference type="ARBA" id="ARBA00022679"/>
    </source>
</evidence>
<keyword evidence="3 6" id="KW-0808">Transferase</keyword>
<dbReference type="PANTHER" id="PTHR12001">
    <property type="entry name" value="GERANYLGERANYL PYROPHOSPHATE SYNTHASE"/>
    <property type="match status" value="1"/>
</dbReference>
<reference evidence="7" key="1">
    <citation type="submission" date="2021-01" db="EMBL/GenBank/DDBJ databases">
        <title>Description of Breznakiella homolactica.</title>
        <authorList>
            <person name="Song Y."/>
            <person name="Brune A."/>
        </authorList>
    </citation>
    <scope>NUCLEOTIDE SEQUENCE</scope>
    <source>
        <strain evidence="7">RmG30</strain>
    </source>
</reference>
<keyword evidence="8" id="KW-1185">Reference proteome</keyword>
<dbReference type="Pfam" id="PF00348">
    <property type="entry name" value="polyprenyl_synt"/>
    <property type="match status" value="1"/>
</dbReference>
<dbReference type="Gene3D" id="1.10.600.10">
    <property type="entry name" value="Farnesyl Diphosphate Synthase"/>
    <property type="match status" value="1"/>
</dbReference>
<dbReference type="PROSITE" id="PS00723">
    <property type="entry name" value="POLYPRENYL_SYNTHASE_1"/>
    <property type="match status" value="1"/>
</dbReference>
<keyword evidence="5" id="KW-0460">Magnesium</keyword>
<evidence type="ECO:0000256" key="6">
    <source>
        <dbReference type="RuleBase" id="RU004466"/>
    </source>
</evidence>
<dbReference type="AlphaFoldDB" id="A0A7T7XQA4"/>
<sequence>MTSYWNDFPGMPESLEKVSGIIQASVASQNPVIAEGLISLFGGDGKLLRPGLLLIASEFGKPQKEDKQFKLAAALEMLHVATLIHDDVIDDSPLRRGLPAVHTRFGKQDAVLIGDYLLSRCFLIAAGYTSPEHAVALAQVISVICTMEIQQNIDRYRADTSIRHYFRKIMGKTAMLFSLACHVGASEAKAPKAVTERLRRAGYDIGMAFQIIDDILDYSGDQDVVRKTLGNDLKAGVVTLPLICALSLDKSGELARATSRESFPQADTEYIIGIVRSSGGIEAAREHAKRYTRRALTEISGLPRGKARDMLEKLTQHLLIRNY</sequence>
<comment type="cofactor">
    <cofactor evidence="1">
        <name>Mg(2+)</name>
        <dbReference type="ChEBI" id="CHEBI:18420"/>
    </cofactor>
</comment>
<proteinExistence type="inferred from homology"/>
<dbReference type="InterPro" id="IPR008949">
    <property type="entry name" value="Isoprenoid_synthase_dom_sf"/>
</dbReference>
<dbReference type="Proteomes" id="UP000595917">
    <property type="component" value="Chromosome"/>
</dbReference>
<gene>
    <name evidence="7" type="ORF">JFL75_06230</name>
</gene>
<dbReference type="PROSITE" id="PS00444">
    <property type="entry name" value="POLYPRENYL_SYNTHASE_2"/>
    <property type="match status" value="1"/>
</dbReference>
<evidence type="ECO:0000256" key="4">
    <source>
        <dbReference type="ARBA" id="ARBA00022723"/>
    </source>
</evidence>
<dbReference type="PANTHER" id="PTHR12001:SF69">
    <property type="entry name" value="ALL TRANS-POLYPRENYL-DIPHOSPHATE SYNTHASE PDSS1"/>
    <property type="match status" value="1"/>
</dbReference>
<dbReference type="CDD" id="cd00685">
    <property type="entry name" value="Trans_IPPS_HT"/>
    <property type="match status" value="1"/>
</dbReference>
<keyword evidence="4" id="KW-0479">Metal-binding</keyword>
<dbReference type="GO" id="GO:0004659">
    <property type="term" value="F:prenyltransferase activity"/>
    <property type="evidence" value="ECO:0007669"/>
    <property type="project" value="InterPro"/>
</dbReference>
<evidence type="ECO:0000313" key="7">
    <source>
        <dbReference type="EMBL" id="QQO10508.1"/>
    </source>
</evidence>
<dbReference type="GO" id="GO:0046872">
    <property type="term" value="F:metal ion binding"/>
    <property type="evidence" value="ECO:0007669"/>
    <property type="project" value="UniProtKB-KW"/>
</dbReference>
<dbReference type="InterPro" id="IPR033749">
    <property type="entry name" value="Polyprenyl_synt_CS"/>
</dbReference>
<dbReference type="KEGG" id="bhc:JFL75_06230"/>
<dbReference type="EMBL" id="CP067089">
    <property type="protein sequence ID" value="QQO10508.1"/>
    <property type="molecule type" value="Genomic_DNA"/>
</dbReference>
<dbReference type="InterPro" id="IPR000092">
    <property type="entry name" value="Polyprenyl_synt"/>
</dbReference>
<name>A0A7T7XQA4_9SPIR</name>
<accession>A0A7T7XQA4</accession>
<comment type="similarity">
    <text evidence="2 6">Belongs to the FPP/GGPP synthase family.</text>
</comment>
<dbReference type="SFLD" id="SFLDS00005">
    <property type="entry name" value="Isoprenoid_Synthase_Type_I"/>
    <property type="match status" value="1"/>
</dbReference>
<dbReference type="GO" id="GO:0008299">
    <property type="term" value="P:isoprenoid biosynthetic process"/>
    <property type="evidence" value="ECO:0007669"/>
    <property type="project" value="InterPro"/>
</dbReference>
<organism evidence="7 8">
    <name type="scientific">Breznakiella homolactica</name>
    <dbReference type="NCBI Taxonomy" id="2798577"/>
    <lineage>
        <taxon>Bacteria</taxon>
        <taxon>Pseudomonadati</taxon>
        <taxon>Spirochaetota</taxon>
        <taxon>Spirochaetia</taxon>
        <taxon>Spirochaetales</taxon>
        <taxon>Breznakiellaceae</taxon>
        <taxon>Breznakiella</taxon>
    </lineage>
</organism>
<evidence type="ECO:0000313" key="8">
    <source>
        <dbReference type="Proteomes" id="UP000595917"/>
    </source>
</evidence>
<evidence type="ECO:0000256" key="2">
    <source>
        <dbReference type="ARBA" id="ARBA00006706"/>
    </source>
</evidence>